<dbReference type="AlphaFoldDB" id="A0A6B2E9C7"/>
<feature type="region of interest" description="Disordered" evidence="1">
    <location>
        <begin position="95"/>
        <end position="119"/>
    </location>
</feature>
<evidence type="ECO:0000313" key="2">
    <source>
        <dbReference type="EMBL" id="NBJ59904.1"/>
    </source>
</evidence>
<feature type="region of interest" description="Disordered" evidence="1">
    <location>
        <begin position="33"/>
        <end position="54"/>
    </location>
</feature>
<sequence>MAEGTYEYECMRAELLGVNPPDRETFEANRKLQLEAEQEAAENEQAQEIDHHDEQLKSGHGKMDELNSILSMTQQKINKFKNVCGSLTNLLKIRPGSAGGEASGETSGGSDVAPPVSNDINDALETLDTMKDNAEMTNTTELRETSLNIQQKMTSQFGALDSLLNKAESAQFAMEQQNKEMKKFLR</sequence>
<proteinExistence type="predicted"/>
<organism evidence="2">
    <name type="scientific">Phlebotomus kandelakii</name>
    <dbReference type="NCBI Taxonomy" id="1109342"/>
    <lineage>
        <taxon>Eukaryota</taxon>
        <taxon>Metazoa</taxon>
        <taxon>Ecdysozoa</taxon>
        <taxon>Arthropoda</taxon>
        <taxon>Hexapoda</taxon>
        <taxon>Insecta</taxon>
        <taxon>Pterygota</taxon>
        <taxon>Neoptera</taxon>
        <taxon>Endopterygota</taxon>
        <taxon>Diptera</taxon>
        <taxon>Nematocera</taxon>
        <taxon>Psychodoidea</taxon>
        <taxon>Psychodidae</taxon>
        <taxon>Phlebotomus</taxon>
        <taxon>Larroussius</taxon>
    </lineage>
</organism>
<name>A0A6B2E9C7_9DIPT</name>
<accession>A0A6B2E9C7</accession>
<evidence type="ECO:0000256" key="1">
    <source>
        <dbReference type="SAM" id="MobiDB-lite"/>
    </source>
</evidence>
<reference evidence="2" key="1">
    <citation type="submission" date="2019-10" db="EMBL/GenBank/DDBJ databases">
        <title>Short sand fly seasons in Tbilisi, Georgia, hinder development of host immunity to saliva of the visceral leishmaniasis vector Phlebotomus kandelakii.</title>
        <authorList>
            <person name="Oliveira F."/>
            <person name="Giorgobiani E."/>
            <person name="Guimaraes-Costa A.B."/>
            <person name="Abdeladhim M."/>
            <person name="Oristian J."/>
            <person name="Tskhvaradze L."/>
            <person name="Tsertsvadze N."/>
            <person name="Zakalashvili M."/>
            <person name="Valenzuela J.G."/>
            <person name="Kamhawi S."/>
        </authorList>
    </citation>
    <scope>NUCLEOTIDE SEQUENCE</scope>
    <source>
        <strain evidence="2">Wild-capture in Tbilisi</strain>
        <tissue evidence="2">Salivary glands</tissue>
    </source>
</reference>
<dbReference type="EMBL" id="GIFK01002201">
    <property type="protein sequence ID" value="NBJ59904.1"/>
    <property type="molecule type" value="Transcribed_RNA"/>
</dbReference>
<protein>
    <submittedName>
        <fullName evidence="2">Uncharacterized protein</fullName>
    </submittedName>
</protein>
<feature type="compositionally biased region" description="Acidic residues" evidence="1">
    <location>
        <begin position="36"/>
        <end position="47"/>
    </location>
</feature>